<name>A0AAV4GBM7_9GAST</name>
<comment type="caution">
    <text evidence="1">The sequence shown here is derived from an EMBL/GenBank/DDBJ whole genome shotgun (WGS) entry which is preliminary data.</text>
</comment>
<reference evidence="1 2" key="1">
    <citation type="journal article" date="2021" name="Elife">
        <title>Chloroplast acquisition without the gene transfer in kleptoplastic sea slugs, Plakobranchus ocellatus.</title>
        <authorList>
            <person name="Maeda T."/>
            <person name="Takahashi S."/>
            <person name="Yoshida T."/>
            <person name="Shimamura S."/>
            <person name="Takaki Y."/>
            <person name="Nagai Y."/>
            <person name="Toyoda A."/>
            <person name="Suzuki Y."/>
            <person name="Arimoto A."/>
            <person name="Ishii H."/>
            <person name="Satoh N."/>
            <person name="Nishiyama T."/>
            <person name="Hasebe M."/>
            <person name="Maruyama T."/>
            <person name="Minagawa J."/>
            <person name="Obokata J."/>
            <person name="Shigenobu S."/>
        </authorList>
    </citation>
    <scope>NUCLEOTIDE SEQUENCE [LARGE SCALE GENOMIC DNA]</scope>
</reference>
<gene>
    <name evidence="1" type="ORF">ElyMa_004103400</name>
</gene>
<accession>A0AAV4GBM7</accession>
<organism evidence="1 2">
    <name type="scientific">Elysia marginata</name>
    <dbReference type="NCBI Taxonomy" id="1093978"/>
    <lineage>
        <taxon>Eukaryota</taxon>
        <taxon>Metazoa</taxon>
        <taxon>Spiralia</taxon>
        <taxon>Lophotrochozoa</taxon>
        <taxon>Mollusca</taxon>
        <taxon>Gastropoda</taxon>
        <taxon>Heterobranchia</taxon>
        <taxon>Euthyneura</taxon>
        <taxon>Panpulmonata</taxon>
        <taxon>Sacoglossa</taxon>
        <taxon>Placobranchoidea</taxon>
        <taxon>Plakobranchidae</taxon>
        <taxon>Elysia</taxon>
    </lineage>
</organism>
<dbReference type="GO" id="GO:0004519">
    <property type="term" value="F:endonuclease activity"/>
    <property type="evidence" value="ECO:0007669"/>
    <property type="project" value="UniProtKB-KW"/>
</dbReference>
<dbReference type="GO" id="GO:0004527">
    <property type="term" value="F:exonuclease activity"/>
    <property type="evidence" value="ECO:0007669"/>
    <property type="project" value="UniProtKB-KW"/>
</dbReference>
<keyword evidence="1" id="KW-0540">Nuclease</keyword>
<protein>
    <submittedName>
        <fullName evidence="1">Endonuclease exonuclease phosphatase domain containing protein</fullName>
    </submittedName>
</protein>
<keyword evidence="2" id="KW-1185">Reference proteome</keyword>
<proteinExistence type="predicted"/>
<keyword evidence="1" id="KW-0269">Exonuclease</keyword>
<dbReference type="Proteomes" id="UP000762676">
    <property type="component" value="Unassembled WGS sequence"/>
</dbReference>
<dbReference type="AlphaFoldDB" id="A0AAV4GBM7"/>
<sequence>MQAEQSRPGIMTDGIESREEAFILTTELLTPKQPTKIGFGDVRTLYHTDNLAQTSKEKNNYILKLLGVAEARYKTGQQRLDIGEITIWSRGQGDKHQEGVELILSKIHA</sequence>
<keyword evidence="1" id="KW-0378">Hydrolase</keyword>
<evidence type="ECO:0000313" key="2">
    <source>
        <dbReference type="Proteomes" id="UP000762676"/>
    </source>
</evidence>
<dbReference type="EMBL" id="BMAT01008340">
    <property type="protein sequence ID" value="GFR82631.1"/>
    <property type="molecule type" value="Genomic_DNA"/>
</dbReference>
<evidence type="ECO:0000313" key="1">
    <source>
        <dbReference type="EMBL" id="GFR82631.1"/>
    </source>
</evidence>
<keyword evidence="1" id="KW-0255">Endonuclease</keyword>